<comment type="caution">
    <text evidence="3">The sequence shown here is derived from an EMBL/GenBank/DDBJ whole genome shotgun (WGS) entry which is preliminary data.</text>
</comment>
<evidence type="ECO:0000313" key="4">
    <source>
        <dbReference type="Proteomes" id="UP001320768"/>
    </source>
</evidence>
<dbReference type="EMBL" id="JAKUDN010000001">
    <property type="protein sequence ID" value="MCP8351826.1"/>
    <property type="molecule type" value="Genomic_DNA"/>
</dbReference>
<gene>
    <name evidence="3" type="ORF">MKS91_00755</name>
</gene>
<name>A0ABT1L4H0_9GAMM</name>
<evidence type="ECO:0000256" key="1">
    <source>
        <dbReference type="SAM" id="MobiDB-lite"/>
    </source>
</evidence>
<proteinExistence type="predicted"/>
<dbReference type="PANTHER" id="PTHR11538">
    <property type="entry name" value="PHENYLALANYL-TRNA SYNTHETASE"/>
    <property type="match status" value="1"/>
</dbReference>
<protein>
    <submittedName>
        <fullName evidence="3">DUF2431 domain-containing protein</fullName>
    </submittedName>
</protein>
<dbReference type="RefSeq" id="WP_258568938.1">
    <property type="nucleotide sequence ID" value="NZ_JAKUDN010000001.1"/>
</dbReference>
<dbReference type="Proteomes" id="UP001320768">
    <property type="component" value="Unassembled WGS sequence"/>
</dbReference>
<feature type="region of interest" description="Disordered" evidence="1">
    <location>
        <begin position="1"/>
        <end position="24"/>
    </location>
</feature>
<keyword evidence="4" id="KW-1185">Reference proteome</keyword>
<evidence type="ECO:0000259" key="2">
    <source>
        <dbReference type="Pfam" id="PF10354"/>
    </source>
</evidence>
<dbReference type="PANTHER" id="PTHR11538:SF26">
    <property type="entry name" value="FERREDOXIN-FOLD ANTICODON-BINDING DOMAIN-CONTAINING PROTEIN 1"/>
    <property type="match status" value="1"/>
</dbReference>
<sequence length="657" mass="73600">MRLQLSGRKRRAVGPLEENSVENPKRKRLHVGEGDFHYTVAWAKKHPRMPEDYANIVATDIEGVESIIRPNLQNNLQTLKKIGVKVAGGVDAKFLHITPGIAGKRYPRIQFNFPYIRQDWSKSSANSELMRAFFQSAAALQYPGDQIHVVIPQRASTRTTQFFEGRVYGLGQGSLMAGYSLKEKRRFNKTRYPEYQHNKTGESAPAVFVGVEYVFSKKVEGPMSISEYAKANPLEMTISDARLGEVVHYSVLENLPIMDESSCDEAMPLDVKWVKKGLLDKRTVLTKVKSLIDEGQRSEASELLSDILDQVSWYWDIDGGMEALSLLGDQFCDKHAKFVISRVYKDASWRGKGAKDLLVLLSKSITTRYQGSLLAMYGILLALYETDSSYKDDVIVAFNNHLDEDHKERVFIKFLSNLLHHEVAIEATTIADIVSAGGKHTEKLKQCLLMAIALSIGEMSIRAIKIDKPHSRKIFETILDDRTNSFVWGLEQHYVKLSAAQQDALIQRSLQDKAQVLRVVTVLIKHKICSKLELSRHLLRVTASKISDFWDVDGGIAALSCLGDAFQAKHAEYFISRLKRAEGWCGSHILSALESLASTVDSQDSIQALSSVVNAIETKGLKWKVSASSILREKAIVVPEEMKTTEALEDALAKVKV</sequence>
<dbReference type="InterPro" id="IPR019446">
    <property type="entry name" value="BMT5-like"/>
</dbReference>
<reference evidence="3 4" key="1">
    <citation type="journal article" date="2022" name="Nat. Microbiol.">
        <title>The microbiome of a bacterivorous marine choanoflagellate contains a resource-demanding obligate bacterial associate.</title>
        <authorList>
            <person name="Needham D.M."/>
            <person name="Poirier C."/>
            <person name="Bachy C."/>
            <person name="George E.E."/>
            <person name="Wilken S."/>
            <person name="Yung C.C.M."/>
            <person name="Limardo A.J."/>
            <person name="Morando M."/>
            <person name="Sudek L."/>
            <person name="Malmstrom R.R."/>
            <person name="Keeling P.J."/>
            <person name="Santoro A.E."/>
            <person name="Worden A.Z."/>
        </authorList>
    </citation>
    <scope>NUCLEOTIDE SEQUENCE [LARGE SCALE GENOMIC DNA]</scope>
    <source>
        <strain evidence="3 4">Comchoano-2</strain>
    </source>
</reference>
<dbReference type="Pfam" id="PF10354">
    <property type="entry name" value="BMT5-like"/>
    <property type="match status" value="1"/>
</dbReference>
<organism evidence="3 4">
    <name type="scientific">Candidatus Synchoanobacter obligatus</name>
    <dbReference type="NCBI Taxonomy" id="2919597"/>
    <lineage>
        <taxon>Bacteria</taxon>
        <taxon>Pseudomonadati</taxon>
        <taxon>Pseudomonadota</taxon>
        <taxon>Gammaproteobacteria</taxon>
        <taxon>Candidatus Comchoanobacterales</taxon>
        <taxon>Candidatus Comchoanobacteraceae</taxon>
        <taxon>Candidatus Synchoanobacter</taxon>
    </lineage>
</organism>
<evidence type="ECO:0000313" key="3">
    <source>
        <dbReference type="EMBL" id="MCP8351826.1"/>
    </source>
</evidence>
<accession>A0ABT1L4H0</accession>
<feature type="domain" description="25S rRNA (uridine-N(3))-methyltransferase BMT5-like" evidence="2">
    <location>
        <begin position="29"/>
        <end position="198"/>
    </location>
</feature>